<accession>A0A8S5PC76</accession>
<sequence>MTLLERIQAKTTLYTILNREYVKGQGHVWTVRNNETGVISKKNTHELTGGTDTAANSYKNKTSRRVKSTAKSLSHGMSNTKFYHQWKQMKNRCNNPSQPQYEKYHAKGYDPRWDVFENFMSDMYDTYEEGLTIDRIDGEKGYYPDNCRWADRNTQQRNMKSNVKINWFGSEMTLVELVEKHGLTNYSMCNQDLRRYQGMGFSLDIAAVMMVLGFASGIRLLKGSPKAKTVKAGKKLYGDVYGTLSDPLSPDNLKAMCRTSELADMEAL</sequence>
<protein>
    <submittedName>
        <fullName evidence="1">Uncharacterized protein</fullName>
    </submittedName>
</protein>
<dbReference type="EMBL" id="BK015385">
    <property type="protein sequence ID" value="DAE04288.1"/>
    <property type="molecule type" value="Genomic_DNA"/>
</dbReference>
<proteinExistence type="predicted"/>
<organism evidence="1">
    <name type="scientific">Myoviridae sp. ctFPV8</name>
    <dbReference type="NCBI Taxonomy" id="2825068"/>
    <lineage>
        <taxon>Viruses</taxon>
        <taxon>Duplodnaviria</taxon>
        <taxon>Heunggongvirae</taxon>
        <taxon>Uroviricota</taxon>
        <taxon>Caudoviricetes</taxon>
    </lineage>
</organism>
<evidence type="ECO:0000313" key="1">
    <source>
        <dbReference type="EMBL" id="DAE04288.1"/>
    </source>
</evidence>
<name>A0A8S5PC76_9CAUD</name>
<reference evidence="1" key="1">
    <citation type="journal article" date="2021" name="Proc. Natl. Acad. Sci. U.S.A.">
        <title>A Catalog of Tens of Thousands of Viruses from Human Metagenomes Reveals Hidden Associations with Chronic Diseases.</title>
        <authorList>
            <person name="Tisza M.J."/>
            <person name="Buck C.B."/>
        </authorList>
    </citation>
    <scope>NUCLEOTIDE SEQUENCE</scope>
    <source>
        <strain evidence="1">CtFPV8</strain>
    </source>
</reference>